<dbReference type="InParanoid" id="A0A7N2LKN5"/>
<feature type="compositionally biased region" description="Polar residues" evidence="8">
    <location>
        <begin position="628"/>
        <end position="637"/>
    </location>
</feature>
<dbReference type="Gene3D" id="1.20.1510.10">
    <property type="entry name" value="Cation efflux protein transmembrane domain"/>
    <property type="match status" value="2"/>
</dbReference>
<feature type="domain" description="Cation efflux protein transmembrane" evidence="10">
    <location>
        <begin position="422"/>
        <end position="510"/>
    </location>
</feature>
<feature type="domain" description="Cation efflux protein transmembrane" evidence="10">
    <location>
        <begin position="349"/>
        <end position="413"/>
    </location>
</feature>
<dbReference type="Gene3D" id="3.30.70.1350">
    <property type="entry name" value="Cation efflux protein, cytoplasmic domain"/>
    <property type="match status" value="1"/>
</dbReference>
<keyword evidence="6" id="KW-0406">Ion transport</keyword>
<dbReference type="EMBL" id="LRBV02000004">
    <property type="status" value="NOT_ANNOTATED_CDS"/>
    <property type="molecule type" value="Genomic_DNA"/>
</dbReference>
<feature type="transmembrane region" description="Helical" evidence="9">
    <location>
        <begin position="464"/>
        <end position="482"/>
    </location>
</feature>
<accession>A0A7N2LKN5</accession>
<feature type="transmembrane region" description="Helical" evidence="9">
    <location>
        <begin position="368"/>
        <end position="389"/>
    </location>
</feature>
<dbReference type="GO" id="GO:0008324">
    <property type="term" value="F:monoatomic cation transmembrane transporter activity"/>
    <property type="evidence" value="ECO:0007669"/>
    <property type="project" value="InterPro"/>
</dbReference>
<keyword evidence="4 9" id="KW-0812">Transmembrane</keyword>
<keyword evidence="13" id="KW-1185">Reference proteome</keyword>
<evidence type="ECO:0000256" key="2">
    <source>
        <dbReference type="ARBA" id="ARBA00008873"/>
    </source>
</evidence>
<evidence type="ECO:0000259" key="10">
    <source>
        <dbReference type="Pfam" id="PF01545"/>
    </source>
</evidence>
<dbReference type="PANTHER" id="PTHR43840">
    <property type="entry name" value="MITOCHONDRIAL METAL TRANSPORTER 1-RELATED"/>
    <property type="match status" value="1"/>
</dbReference>
<feature type="region of interest" description="Disordered" evidence="8">
    <location>
        <begin position="599"/>
        <end position="637"/>
    </location>
</feature>
<evidence type="ECO:0000256" key="1">
    <source>
        <dbReference type="ARBA" id="ARBA00004127"/>
    </source>
</evidence>
<dbReference type="InterPro" id="IPR027469">
    <property type="entry name" value="Cation_efflux_TMD_sf"/>
</dbReference>
<comment type="similarity">
    <text evidence="2">Belongs to the cation diffusion facilitator (CDF) transporter (TC 2.A.4) family. SLC30A subfamily.</text>
</comment>
<feature type="transmembrane region" description="Helical" evidence="9">
    <location>
        <begin position="424"/>
        <end position="443"/>
    </location>
</feature>
<evidence type="ECO:0000256" key="8">
    <source>
        <dbReference type="SAM" id="MobiDB-lite"/>
    </source>
</evidence>
<dbReference type="SUPFAM" id="SSF160240">
    <property type="entry name" value="Cation efflux protein cytoplasmic domain-like"/>
    <property type="match status" value="1"/>
</dbReference>
<comment type="subcellular location">
    <subcellularLocation>
        <location evidence="1">Endomembrane system</location>
        <topology evidence="1">Multi-pass membrane protein</topology>
    </subcellularLocation>
</comment>
<dbReference type="Proteomes" id="UP000594261">
    <property type="component" value="Chromosome 4"/>
</dbReference>
<evidence type="ECO:0008006" key="14">
    <source>
        <dbReference type="Google" id="ProtNLM"/>
    </source>
</evidence>
<dbReference type="InterPro" id="IPR058533">
    <property type="entry name" value="Cation_efflux_TM"/>
</dbReference>
<dbReference type="InterPro" id="IPR050291">
    <property type="entry name" value="CDF_Transporter"/>
</dbReference>
<reference evidence="12 13" key="1">
    <citation type="journal article" date="2016" name="G3 (Bethesda)">
        <title>First Draft Assembly and Annotation of the Genome of a California Endemic Oak Quercus lobata Nee (Fagaceae).</title>
        <authorList>
            <person name="Sork V.L."/>
            <person name="Fitz-Gibbon S.T."/>
            <person name="Puiu D."/>
            <person name="Crepeau M."/>
            <person name="Gugger P.F."/>
            <person name="Sherman R."/>
            <person name="Stevens K."/>
            <person name="Langley C.H."/>
            <person name="Pellegrini M."/>
            <person name="Salzberg S.L."/>
        </authorList>
    </citation>
    <scope>NUCLEOTIDE SEQUENCE [LARGE SCALE GENOMIC DNA]</scope>
    <source>
        <strain evidence="12 13">cv. SW786</strain>
    </source>
</reference>
<name>A0A7N2LKN5_QUELO</name>
<evidence type="ECO:0000256" key="9">
    <source>
        <dbReference type="SAM" id="Phobius"/>
    </source>
</evidence>
<evidence type="ECO:0000256" key="5">
    <source>
        <dbReference type="ARBA" id="ARBA00022989"/>
    </source>
</evidence>
<dbReference type="GO" id="GO:0016020">
    <property type="term" value="C:membrane"/>
    <property type="evidence" value="ECO:0007669"/>
    <property type="project" value="InterPro"/>
</dbReference>
<dbReference type="PANTHER" id="PTHR43840:SF2">
    <property type="entry name" value="METAL TOLERANCE PROTEIN 9"/>
    <property type="match status" value="1"/>
</dbReference>
<proteinExistence type="inferred from homology"/>
<protein>
    <recommendedName>
        <fullName evidence="14">Cation efflux protein cytoplasmic domain-containing protein</fullName>
    </recommendedName>
</protein>
<keyword evidence="7 9" id="KW-0472">Membrane</keyword>
<evidence type="ECO:0000256" key="4">
    <source>
        <dbReference type="ARBA" id="ARBA00022692"/>
    </source>
</evidence>
<evidence type="ECO:0000313" key="12">
    <source>
        <dbReference type="EnsemblPlants" id="QL04p092479:mrna"/>
    </source>
</evidence>
<evidence type="ECO:0000313" key="13">
    <source>
        <dbReference type="Proteomes" id="UP000594261"/>
    </source>
</evidence>
<dbReference type="InterPro" id="IPR036837">
    <property type="entry name" value="Cation_efflux_CTD_sf"/>
</dbReference>
<sequence>MEPLLLPEVENSSAPWKGEIGGNNGSKMEASLSLDVEKKDMSSSMSRRRERGANSESKTEPLLPPEVENSSAPCKGEIERNNGSKMELPLFPVMKIKDTVIKKMDMSLSMSRRREREANFESKAKPLLPPDVKGAVEENIDSKMKPLLSLEVEKQDMSSNTWRTNLQEFPAFPERRDGEHISFTLRHPLRTPNVKGIVEADIESKTEPLLPQDMKEGIVEADIESKMEPLLPTDVRSIMVEANIESKTEPLLSSAVEKEDMSWRINLEGFPKLPERRDAEHGSFILRFLRTPRKRCKVNDYYKKQKRLIEGFTEMETMIETGCAPGNLTEDEMKQLAKSVRMAIYITNTANIVLFAAKVFASIESKSLAIIASILAPLFDLLWGFILWFTSHAMQNPNQHRYPIGKKRMQPVSVPEKDPQKEKWIIGIMTSVTLVKFMLVVYCRRFKDKFVRAYAEHHFSDVKTNFISLATVVLASRYYWWIDPTGAIIILLYTMNTWKKTFFENLFALIGRTAPPEFLRKLTYLIWNHHEDIKKIDTVRAYTFGCDHYFAEVDIVLPQDMVLSKTHDIGETLQEKLEQLPEVARAFVHIDSEYTHRPEHKTMSSAFDNDDDDNCNDRSSALPEHKGLQNSNGLLMA</sequence>
<dbReference type="Gramene" id="QL04p092479:mrna">
    <property type="protein sequence ID" value="QL04p092479:mrna"/>
    <property type="gene ID" value="QL04p092479"/>
</dbReference>
<keyword evidence="3" id="KW-0813">Transport</keyword>
<dbReference type="Pfam" id="PF16916">
    <property type="entry name" value="ZT_dimer"/>
    <property type="match status" value="1"/>
</dbReference>
<feature type="region of interest" description="Disordered" evidence="8">
    <location>
        <begin position="1"/>
        <end position="81"/>
    </location>
</feature>
<reference evidence="12" key="2">
    <citation type="submission" date="2021-01" db="UniProtKB">
        <authorList>
            <consortium name="EnsemblPlants"/>
        </authorList>
    </citation>
    <scope>IDENTIFICATION</scope>
</reference>
<evidence type="ECO:0000256" key="7">
    <source>
        <dbReference type="ARBA" id="ARBA00023136"/>
    </source>
</evidence>
<keyword evidence="5 9" id="KW-1133">Transmembrane helix</keyword>
<feature type="transmembrane region" description="Helical" evidence="9">
    <location>
        <begin position="342"/>
        <end position="361"/>
    </location>
</feature>
<dbReference type="FunFam" id="3.30.70.1350:FF:000001">
    <property type="entry name" value="Metal tolerance protein 11"/>
    <property type="match status" value="1"/>
</dbReference>
<feature type="domain" description="Cation efflux protein cytoplasmic" evidence="11">
    <location>
        <begin position="520"/>
        <end position="592"/>
    </location>
</feature>
<evidence type="ECO:0000259" key="11">
    <source>
        <dbReference type="Pfam" id="PF16916"/>
    </source>
</evidence>
<evidence type="ECO:0000256" key="6">
    <source>
        <dbReference type="ARBA" id="ARBA00023065"/>
    </source>
</evidence>
<dbReference type="AlphaFoldDB" id="A0A7N2LKN5"/>
<dbReference type="EnsemblPlants" id="QL04p092479:mrna">
    <property type="protein sequence ID" value="QL04p092479:mrna"/>
    <property type="gene ID" value="QL04p092479"/>
</dbReference>
<dbReference type="SUPFAM" id="SSF161111">
    <property type="entry name" value="Cation efflux protein transmembrane domain-like"/>
    <property type="match status" value="1"/>
</dbReference>
<evidence type="ECO:0000256" key="3">
    <source>
        <dbReference type="ARBA" id="ARBA00022448"/>
    </source>
</evidence>
<dbReference type="InterPro" id="IPR027470">
    <property type="entry name" value="Cation_efflux_CTD"/>
</dbReference>
<dbReference type="GO" id="GO:0012505">
    <property type="term" value="C:endomembrane system"/>
    <property type="evidence" value="ECO:0007669"/>
    <property type="project" value="UniProtKB-SubCell"/>
</dbReference>
<dbReference type="Pfam" id="PF01545">
    <property type="entry name" value="Cation_efflux"/>
    <property type="match status" value="2"/>
</dbReference>
<organism evidence="12 13">
    <name type="scientific">Quercus lobata</name>
    <name type="common">Valley oak</name>
    <dbReference type="NCBI Taxonomy" id="97700"/>
    <lineage>
        <taxon>Eukaryota</taxon>
        <taxon>Viridiplantae</taxon>
        <taxon>Streptophyta</taxon>
        <taxon>Embryophyta</taxon>
        <taxon>Tracheophyta</taxon>
        <taxon>Spermatophyta</taxon>
        <taxon>Magnoliopsida</taxon>
        <taxon>eudicotyledons</taxon>
        <taxon>Gunneridae</taxon>
        <taxon>Pentapetalae</taxon>
        <taxon>rosids</taxon>
        <taxon>fabids</taxon>
        <taxon>Fagales</taxon>
        <taxon>Fagaceae</taxon>
        <taxon>Quercus</taxon>
    </lineage>
</organism>